<accession>A0A6B0QXG2</accession>
<sequence>MLRSTAEAPVKGLQAGVRTDSGGMRNPKPKDSSYSVEEKKEDNRPHNLLPPHSSLKFQKNTGGDAHHPVHTSAYDISIRGEGPYGAQGIIDAFSGPPALTWSSCSAPQRGPIPGRVVPTTHIVAQPSF</sequence>
<gene>
    <name evidence="2" type="ORF">E5288_WYG012859</name>
</gene>
<comment type="caution">
    <text evidence="2">The sequence shown here is derived from an EMBL/GenBank/DDBJ whole genome shotgun (WGS) entry which is preliminary data.</text>
</comment>
<name>A0A6B0QXG2_9CETA</name>
<dbReference type="AlphaFoldDB" id="A0A6B0QXG2"/>
<evidence type="ECO:0000313" key="3">
    <source>
        <dbReference type="Proteomes" id="UP000322234"/>
    </source>
</evidence>
<dbReference type="Proteomes" id="UP000322234">
    <property type="component" value="Unassembled WGS sequence"/>
</dbReference>
<feature type="compositionally biased region" description="Basic and acidic residues" evidence="1">
    <location>
        <begin position="28"/>
        <end position="45"/>
    </location>
</feature>
<proteinExistence type="predicted"/>
<dbReference type="EMBL" id="VBQZ03000006">
    <property type="protein sequence ID" value="MXQ80996.1"/>
    <property type="molecule type" value="Genomic_DNA"/>
</dbReference>
<evidence type="ECO:0000313" key="2">
    <source>
        <dbReference type="EMBL" id="MXQ80996.1"/>
    </source>
</evidence>
<feature type="region of interest" description="Disordered" evidence="1">
    <location>
        <begin position="1"/>
        <end position="69"/>
    </location>
</feature>
<protein>
    <submittedName>
        <fullName evidence="2">Uncharacterized protein</fullName>
    </submittedName>
</protein>
<reference evidence="2" key="1">
    <citation type="submission" date="2019-10" db="EMBL/GenBank/DDBJ databases">
        <title>The sequence and de novo assembly of the wild yak genome.</title>
        <authorList>
            <person name="Liu Y."/>
        </authorList>
    </citation>
    <scope>NUCLEOTIDE SEQUENCE [LARGE SCALE GENOMIC DNA]</scope>
    <source>
        <strain evidence="2">WY2019</strain>
    </source>
</reference>
<organism evidence="2 3">
    <name type="scientific">Bos mutus</name>
    <name type="common">wild yak</name>
    <dbReference type="NCBI Taxonomy" id="72004"/>
    <lineage>
        <taxon>Eukaryota</taxon>
        <taxon>Metazoa</taxon>
        <taxon>Chordata</taxon>
        <taxon>Craniata</taxon>
        <taxon>Vertebrata</taxon>
        <taxon>Euteleostomi</taxon>
        <taxon>Mammalia</taxon>
        <taxon>Eutheria</taxon>
        <taxon>Laurasiatheria</taxon>
        <taxon>Artiodactyla</taxon>
        <taxon>Ruminantia</taxon>
        <taxon>Pecora</taxon>
        <taxon>Bovidae</taxon>
        <taxon>Bovinae</taxon>
        <taxon>Bos</taxon>
    </lineage>
</organism>
<keyword evidence="3" id="KW-1185">Reference proteome</keyword>
<evidence type="ECO:0000256" key="1">
    <source>
        <dbReference type="SAM" id="MobiDB-lite"/>
    </source>
</evidence>